<dbReference type="EMBL" id="JBHSQO010000013">
    <property type="protein sequence ID" value="MFC6090725.1"/>
    <property type="molecule type" value="Genomic_DNA"/>
</dbReference>
<proteinExistence type="predicted"/>
<dbReference type="RefSeq" id="WP_380636895.1">
    <property type="nucleotide sequence ID" value="NZ_JBHSQO010000013.1"/>
</dbReference>
<accession>A0ABW1P6K6</accession>
<evidence type="ECO:0008006" key="3">
    <source>
        <dbReference type="Google" id="ProtNLM"/>
    </source>
</evidence>
<protein>
    <recommendedName>
        <fullName evidence="3">Helix-turn-helix DNA binding domain protein</fullName>
    </recommendedName>
</protein>
<gene>
    <name evidence="1" type="ORF">ACFP3R_15700</name>
</gene>
<keyword evidence="2" id="KW-1185">Reference proteome</keyword>
<organism evidence="1 2">
    <name type="scientific">Saccharothrix lopnurensis</name>
    <dbReference type="NCBI Taxonomy" id="1670621"/>
    <lineage>
        <taxon>Bacteria</taxon>
        <taxon>Bacillati</taxon>
        <taxon>Actinomycetota</taxon>
        <taxon>Actinomycetes</taxon>
        <taxon>Pseudonocardiales</taxon>
        <taxon>Pseudonocardiaceae</taxon>
        <taxon>Saccharothrix</taxon>
    </lineage>
</organism>
<evidence type="ECO:0000313" key="2">
    <source>
        <dbReference type="Proteomes" id="UP001596220"/>
    </source>
</evidence>
<reference evidence="2" key="1">
    <citation type="journal article" date="2019" name="Int. J. Syst. Evol. Microbiol.">
        <title>The Global Catalogue of Microorganisms (GCM) 10K type strain sequencing project: providing services to taxonomists for standard genome sequencing and annotation.</title>
        <authorList>
            <consortium name="The Broad Institute Genomics Platform"/>
            <consortium name="The Broad Institute Genome Sequencing Center for Infectious Disease"/>
            <person name="Wu L."/>
            <person name="Ma J."/>
        </authorList>
    </citation>
    <scope>NUCLEOTIDE SEQUENCE [LARGE SCALE GENOMIC DNA]</scope>
    <source>
        <strain evidence="2">CGMCC 4.7246</strain>
    </source>
</reference>
<sequence>MSPRRRTATRVQVARRRAEAVQLRVAGATWEEIAARLGYASRGAACTDVTRALAEAQAELNLAVSEWRQLHLARLEAAHRVAAEVMARDHVHVSHGRIVREGVPAIDDQGQAVIREGHGSPVLDDGPKLAAIDRVVKVSESVRKLLGHDAQTKLDASVSGDLAPMTFNINLDGAEQVHGQGG</sequence>
<name>A0ABW1P6K6_9PSEU</name>
<comment type="caution">
    <text evidence="1">The sequence shown here is derived from an EMBL/GenBank/DDBJ whole genome shotgun (WGS) entry which is preliminary data.</text>
</comment>
<dbReference type="Proteomes" id="UP001596220">
    <property type="component" value="Unassembled WGS sequence"/>
</dbReference>
<evidence type="ECO:0000313" key="1">
    <source>
        <dbReference type="EMBL" id="MFC6090725.1"/>
    </source>
</evidence>